<dbReference type="EMBL" id="JAFVMH010000002">
    <property type="protein sequence ID" value="MBO1324895.1"/>
    <property type="molecule type" value="Genomic_DNA"/>
</dbReference>
<evidence type="ECO:0000313" key="3">
    <source>
        <dbReference type="Proteomes" id="UP000664073"/>
    </source>
</evidence>
<protein>
    <recommendedName>
        <fullName evidence="4">Helix-turn-helix domain-containing protein</fullName>
    </recommendedName>
</protein>
<keyword evidence="1" id="KW-0812">Transmembrane</keyword>
<keyword evidence="1" id="KW-0472">Membrane</keyword>
<keyword evidence="1" id="KW-1133">Transmembrane helix</keyword>
<dbReference type="RefSeq" id="WP_207845527.1">
    <property type="nucleotide sequence ID" value="NZ_JAFVMH010000002.1"/>
</dbReference>
<feature type="transmembrane region" description="Helical" evidence="1">
    <location>
        <begin position="127"/>
        <end position="148"/>
    </location>
</feature>
<sequence>MTYPDDHSQAVLDRTTVHPFPLQQVLGRKQAATYLGIPVRRLWLLEMLGGGPRPVRQSTATFQFRKEDLDRYSAELFSRAGFAADVLARYRRQRQRQGDEPLGLDPFMDMATRDELREVCTYLGSRAIILLGLVVIVLSHTPLSRMLFHVLR</sequence>
<reference evidence="2" key="1">
    <citation type="submission" date="2021-03" db="EMBL/GenBank/DDBJ databases">
        <title>The complete genome sequence of Acetobacter sp. TBRC 12339.</title>
        <authorList>
            <person name="Charoenyingcharoen P."/>
            <person name="Yukphan P."/>
        </authorList>
    </citation>
    <scope>NUCLEOTIDE SEQUENCE</scope>
    <source>
        <strain evidence="2">TBRC 12339</strain>
    </source>
</reference>
<name>A0A939KMT0_9PROT</name>
<proteinExistence type="predicted"/>
<evidence type="ECO:0000313" key="2">
    <source>
        <dbReference type="EMBL" id="MBO1324895.1"/>
    </source>
</evidence>
<gene>
    <name evidence="2" type="ORF">J2D77_07000</name>
</gene>
<organism evidence="2 3">
    <name type="scientific">Acetobacter garciniae</name>
    <dbReference type="NCBI Taxonomy" id="2817435"/>
    <lineage>
        <taxon>Bacteria</taxon>
        <taxon>Pseudomonadati</taxon>
        <taxon>Pseudomonadota</taxon>
        <taxon>Alphaproteobacteria</taxon>
        <taxon>Acetobacterales</taxon>
        <taxon>Acetobacteraceae</taxon>
        <taxon>Acetobacter</taxon>
    </lineage>
</organism>
<accession>A0A939KMT0</accession>
<comment type="caution">
    <text evidence="2">The sequence shown here is derived from an EMBL/GenBank/DDBJ whole genome shotgun (WGS) entry which is preliminary data.</text>
</comment>
<dbReference type="AlphaFoldDB" id="A0A939KMT0"/>
<dbReference type="Proteomes" id="UP000664073">
    <property type="component" value="Unassembled WGS sequence"/>
</dbReference>
<keyword evidence="3" id="KW-1185">Reference proteome</keyword>
<evidence type="ECO:0008006" key="4">
    <source>
        <dbReference type="Google" id="ProtNLM"/>
    </source>
</evidence>
<evidence type="ECO:0000256" key="1">
    <source>
        <dbReference type="SAM" id="Phobius"/>
    </source>
</evidence>